<keyword evidence="3 8" id="KW-0813">Transport</keyword>
<feature type="transmembrane region" description="Helical" evidence="8">
    <location>
        <begin position="165"/>
        <end position="184"/>
    </location>
</feature>
<dbReference type="NCBIfam" id="NF008654">
    <property type="entry name" value="PRK11652.1"/>
    <property type="match status" value="1"/>
</dbReference>
<evidence type="ECO:0000256" key="6">
    <source>
        <dbReference type="ARBA" id="ARBA00022989"/>
    </source>
</evidence>
<evidence type="ECO:0000256" key="3">
    <source>
        <dbReference type="ARBA" id="ARBA00022448"/>
    </source>
</evidence>
<feature type="transmembrane region" description="Helical" evidence="8">
    <location>
        <begin position="367"/>
        <end position="385"/>
    </location>
</feature>
<dbReference type="GO" id="GO:0005886">
    <property type="term" value="C:plasma membrane"/>
    <property type="evidence" value="ECO:0007669"/>
    <property type="project" value="UniProtKB-SubCell"/>
</dbReference>
<dbReference type="Proteomes" id="UP000278792">
    <property type="component" value="Unassembled WGS sequence"/>
</dbReference>
<name>A0A3N3DW25_9VIBR</name>
<proteinExistence type="inferred from homology"/>
<keyword evidence="8" id="KW-0997">Cell inner membrane</keyword>
<dbReference type="CDD" id="cd17320">
    <property type="entry name" value="MFS_MdfA_MDR_like"/>
    <property type="match status" value="1"/>
</dbReference>
<dbReference type="PANTHER" id="PTHR23502">
    <property type="entry name" value="MAJOR FACILITATOR SUPERFAMILY"/>
    <property type="match status" value="1"/>
</dbReference>
<organism evidence="10 11">
    <name type="scientific">Vibrio ponticus</name>
    <dbReference type="NCBI Taxonomy" id="265668"/>
    <lineage>
        <taxon>Bacteria</taxon>
        <taxon>Pseudomonadati</taxon>
        <taxon>Pseudomonadota</taxon>
        <taxon>Gammaproteobacteria</taxon>
        <taxon>Vibrionales</taxon>
        <taxon>Vibrionaceae</taxon>
        <taxon>Vibrio</taxon>
    </lineage>
</organism>
<dbReference type="GO" id="GO:1990961">
    <property type="term" value="P:xenobiotic detoxification by transmembrane export across the plasma membrane"/>
    <property type="evidence" value="ECO:0007669"/>
    <property type="project" value="InterPro"/>
</dbReference>
<keyword evidence="6 8" id="KW-1133">Transmembrane helix</keyword>
<feature type="transmembrane region" description="Helical" evidence="8">
    <location>
        <begin position="242"/>
        <end position="264"/>
    </location>
</feature>
<accession>A0A3N3DW25</accession>
<feature type="transmembrane region" description="Helical" evidence="8">
    <location>
        <begin position="276"/>
        <end position="297"/>
    </location>
</feature>
<dbReference type="PROSITE" id="PS50850">
    <property type="entry name" value="MFS"/>
    <property type="match status" value="1"/>
</dbReference>
<feature type="transmembrane region" description="Helical" evidence="8">
    <location>
        <begin position="100"/>
        <end position="122"/>
    </location>
</feature>
<dbReference type="Pfam" id="PF07690">
    <property type="entry name" value="MFS_1"/>
    <property type="match status" value="1"/>
</dbReference>
<evidence type="ECO:0000256" key="7">
    <source>
        <dbReference type="ARBA" id="ARBA00023136"/>
    </source>
</evidence>
<comment type="caution">
    <text evidence="8">Lacks conserved residue(s) required for the propagation of feature annotation.</text>
</comment>
<feature type="transmembrane region" description="Helical" evidence="8">
    <location>
        <begin position="336"/>
        <end position="361"/>
    </location>
</feature>
<keyword evidence="4" id="KW-1003">Cell membrane</keyword>
<evidence type="ECO:0000256" key="5">
    <source>
        <dbReference type="ARBA" id="ARBA00022692"/>
    </source>
</evidence>
<reference evidence="10 11" key="1">
    <citation type="submission" date="2018-11" db="EMBL/GenBank/DDBJ databases">
        <title>Vibrio ponticus strain CAIM 1751 pathogenic for the snapper Lutjanus guttatus.</title>
        <authorList>
            <person name="Soto-Rodriguez S."/>
            <person name="Lozano-Olvera R."/>
            <person name="Gomez-Gil B."/>
        </authorList>
    </citation>
    <scope>NUCLEOTIDE SEQUENCE [LARGE SCALE GENOMIC DNA]</scope>
    <source>
        <strain evidence="10 11">CAIM 1751</strain>
    </source>
</reference>
<dbReference type="NCBIfam" id="TIGR00710">
    <property type="entry name" value="efflux_Bcr_CflA"/>
    <property type="match status" value="1"/>
</dbReference>
<gene>
    <name evidence="10" type="primary">emrD</name>
    <name evidence="10" type="ORF">EGH82_17615</name>
</gene>
<dbReference type="RefSeq" id="WP_123783073.1">
    <property type="nucleotide sequence ID" value="NZ_RKIK01000070.1"/>
</dbReference>
<feature type="transmembrane region" description="Helical" evidence="8">
    <location>
        <begin position="303"/>
        <end position="324"/>
    </location>
</feature>
<dbReference type="GO" id="GO:0042910">
    <property type="term" value="F:xenobiotic transmembrane transporter activity"/>
    <property type="evidence" value="ECO:0007669"/>
    <property type="project" value="InterPro"/>
</dbReference>
<evidence type="ECO:0000256" key="4">
    <source>
        <dbReference type="ARBA" id="ARBA00022475"/>
    </source>
</evidence>
<evidence type="ECO:0000256" key="8">
    <source>
        <dbReference type="RuleBase" id="RU365088"/>
    </source>
</evidence>
<dbReference type="InterPro" id="IPR020846">
    <property type="entry name" value="MFS_dom"/>
</dbReference>
<keyword evidence="5 8" id="KW-0812">Transmembrane</keyword>
<evidence type="ECO:0000259" key="9">
    <source>
        <dbReference type="PROSITE" id="PS50850"/>
    </source>
</evidence>
<comment type="subcellular location">
    <subcellularLocation>
        <location evidence="8">Cell inner membrane</location>
        <topology evidence="8">Multi-pass membrane protein</topology>
    </subcellularLocation>
    <subcellularLocation>
        <location evidence="1">Cell membrane</location>
        <topology evidence="1">Multi-pass membrane protein</topology>
    </subcellularLocation>
</comment>
<dbReference type="EMBL" id="RKIK01000070">
    <property type="protein sequence ID" value="ROV58606.1"/>
    <property type="molecule type" value="Genomic_DNA"/>
</dbReference>
<keyword evidence="7 8" id="KW-0472">Membrane</keyword>
<dbReference type="SUPFAM" id="SSF103473">
    <property type="entry name" value="MFS general substrate transporter"/>
    <property type="match status" value="1"/>
</dbReference>
<protein>
    <recommendedName>
        <fullName evidence="8">Bcr/CflA family efflux transporter</fullName>
    </recommendedName>
</protein>
<dbReference type="InterPro" id="IPR011701">
    <property type="entry name" value="MFS"/>
</dbReference>
<dbReference type="InterPro" id="IPR036259">
    <property type="entry name" value="MFS_trans_sf"/>
</dbReference>
<sequence length="401" mass="42036">MSAYSKLIKLTFTIAILAAVGQMTQTMYVPSIGQMAQEFAVSPGSLQAVMACYLIPYGLSQFVYGPISDRLGRKPIIVFGLVLYVLGTLVALFAPSYALFLIGSFVQGLGIGCGGAMSRTLGRDCYSGPELHKVNSYISMSIVFSPLLAPVLGGVLAENFGWRSSYLFLALFGLAVVITMMTSFTETLPKENRRYEKVSQSYKFVLSNKRFQGYLICLVATFSGLAIFEAAAGVLLGGVLKLPATTVSILFILPIPGYLVGSAISGALSNRYTTNGILNFGLAAITLGAVIILIPGLMGETSALALVGGAAMYFLGTGIVYPSATTGAITPIPHHAGTGGAVLGGMQNLVAGLATLLASLVPAPNQLPLGIFMLVMALVAAYGLVRVNRCPDETNDLPLTI</sequence>
<evidence type="ECO:0000256" key="2">
    <source>
        <dbReference type="ARBA" id="ARBA00006236"/>
    </source>
</evidence>
<evidence type="ECO:0000256" key="1">
    <source>
        <dbReference type="ARBA" id="ARBA00004651"/>
    </source>
</evidence>
<feature type="transmembrane region" description="Helical" evidence="8">
    <location>
        <begin position="45"/>
        <end position="64"/>
    </location>
</feature>
<comment type="similarity">
    <text evidence="2 8">Belongs to the major facilitator superfamily. Bcr/CmlA family.</text>
</comment>
<feature type="transmembrane region" description="Helical" evidence="8">
    <location>
        <begin position="76"/>
        <end position="94"/>
    </location>
</feature>
<dbReference type="AlphaFoldDB" id="A0A3N3DW25"/>
<dbReference type="InterPro" id="IPR004812">
    <property type="entry name" value="Efflux_drug-R_Bcr/CmlA"/>
</dbReference>
<dbReference type="Gene3D" id="1.20.1720.10">
    <property type="entry name" value="Multidrug resistance protein D"/>
    <property type="match status" value="1"/>
</dbReference>
<evidence type="ECO:0000313" key="11">
    <source>
        <dbReference type="Proteomes" id="UP000278792"/>
    </source>
</evidence>
<evidence type="ECO:0000313" key="10">
    <source>
        <dbReference type="EMBL" id="ROV58606.1"/>
    </source>
</evidence>
<comment type="caution">
    <text evidence="10">The sequence shown here is derived from an EMBL/GenBank/DDBJ whole genome shotgun (WGS) entry which is preliminary data.</text>
</comment>
<dbReference type="PANTHER" id="PTHR23502:SF32">
    <property type="entry name" value="MULTIDRUG RESISTANCE PROTEIN D"/>
    <property type="match status" value="1"/>
</dbReference>
<feature type="transmembrane region" description="Helical" evidence="8">
    <location>
        <begin position="134"/>
        <end position="153"/>
    </location>
</feature>
<feature type="transmembrane region" description="Helical" evidence="8">
    <location>
        <begin position="213"/>
        <end position="236"/>
    </location>
</feature>
<feature type="domain" description="Major facilitator superfamily (MFS) profile" evidence="9">
    <location>
        <begin position="10"/>
        <end position="395"/>
    </location>
</feature>